<proteinExistence type="predicted"/>
<reference evidence="2" key="1">
    <citation type="submission" date="2019-04" db="EMBL/GenBank/DDBJ databases">
        <title>An insight into the mialome of Ixodes scapularis.</title>
        <authorList>
            <person name="Ribeiro J.M."/>
            <person name="Mather T.N."/>
            <person name="Karim S."/>
        </authorList>
    </citation>
    <scope>NUCLEOTIDE SEQUENCE</scope>
</reference>
<dbReference type="AlphaFoldDB" id="A0A4D5RGU5"/>
<feature type="transmembrane region" description="Helical" evidence="1">
    <location>
        <begin position="12"/>
        <end position="34"/>
    </location>
</feature>
<name>A0A4D5RGU5_IXOSC</name>
<keyword evidence="1" id="KW-0472">Membrane</keyword>
<evidence type="ECO:0000313" key="2">
    <source>
        <dbReference type="EMBL" id="MOY35831.1"/>
    </source>
</evidence>
<evidence type="ECO:0000256" key="1">
    <source>
        <dbReference type="SAM" id="Phobius"/>
    </source>
</evidence>
<keyword evidence="1" id="KW-1133">Transmembrane helix</keyword>
<dbReference type="PROSITE" id="PS51257">
    <property type="entry name" value="PROKAR_LIPOPROTEIN"/>
    <property type="match status" value="1"/>
</dbReference>
<accession>A0A4D5RGU5</accession>
<keyword evidence="1" id="KW-0812">Transmembrane</keyword>
<protein>
    <submittedName>
        <fullName evidence="2">Putative secreted protein</fullName>
    </submittedName>
</protein>
<dbReference type="EMBL" id="GHJT01001860">
    <property type="protein sequence ID" value="MOY35831.1"/>
    <property type="molecule type" value="Transcribed_RNA"/>
</dbReference>
<organism evidence="2">
    <name type="scientific">Ixodes scapularis</name>
    <name type="common">Black-legged tick</name>
    <name type="synonym">Deer tick</name>
    <dbReference type="NCBI Taxonomy" id="6945"/>
    <lineage>
        <taxon>Eukaryota</taxon>
        <taxon>Metazoa</taxon>
        <taxon>Ecdysozoa</taxon>
        <taxon>Arthropoda</taxon>
        <taxon>Chelicerata</taxon>
        <taxon>Arachnida</taxon>
        <taxon>Acari</taxon>
        <taxon>Parasitiformes</taxon>
        <taxon>Ixodida</taxon>
        <taxon>Ixodoidea</taxon>
        <taxon>Ixodidae</taxon>
        <taxon>Ixodinae</taxon>
        <taxon>Ixodes</taxon>
    </lineage>
</organism>
<sequence length="98" mass="11535">MNGSQRLLLDILIFNFFSFFASCSGTSCCTTTLYTARYKFFYTVVILRRNVTPARTFHLFFLSRFFPRPKKSRWFVFFVGHELHMYIGGEEASSALYL</sequence>